<name>A0ACC0Y020_9ROSI</name>
<protein>
    <submittedName>
        <fullName evidence="1">Uncharacterized protein</fullName>
    </submittedName>
</protein>
<organism evidence="1 2">
    <name type="scientific">Pistacia integerrima</name>
    <dbReference type="NCBI Taxonomy" id="434235"/>
    <lineage>
        <taxon>Eukaryota</taxon>
        <taxon>Viridiplantae</taxon>
        <taxon>Streptophyta</taxon>
        <taxon>Embryophyta</taxon>
        <taxon>Tracheophyta</taxon>
        <taxon>Spermatophyta</taxon>
        <taxon>Magnoliopsida</taxon>
        <taxon>eudicotyledons</taxon>
        <taxon>Gunneridae</taxon>
        <taxon>Pentapetalae</taxon>
        <taxon>rosids</taxon>
        <taxon>malvids</taxon>
        <taxon>Sapindales</taxon>
        <taxon>Anacardiaceae</taxon>
        <taxon>Pistacia</taxon>
    </lineage>
</organism>
<evidence type="ECO:0000313" key="2">
    <source>
        <dbReference type="Proteomes" id="UP001163603"/>
    </source>
</evidence>
<accession>A0ACC0Y020</accession>
<keyword evidence="2" id="KW-1185">Reference proteome</keyword>
<dbReference type="Proteomes" id="UP001163603">
    <property type="component" value="Chromosome 9"/>
</dbReference>
<reference evidence="2" key="1">
    <citation type="journal article" date="2023" name="G3 (Bethesda)">
        <title>Genome assembly and association tests identify interacting loci associated with vigor, precocity, and sex in interspecific pistachio rootstocks.</title>
        <authorList>
            <person name="Palmer W."/>
            <person name="Jacygrad E."/>
            <person name="Sagayaradj S."/>
            <person name="Cavanaugh K."/>
            <person name="Han R."/>
            <person name="Bertier L."/>
            <person name="Beede B."/>
            <person name="Kafkas S."/>
            <person name="Golino D."/>
            <person name="Preece J."/>
            <person name="Michelmore R."/>
        </authorList>
    </citation>
    <scope>NUCLEOTIDE SEQUENCE [LARGE SCALE GENOMIC DNA]</scope>
</reference>
<comment type="caution">
    <text evidence="1">The sequence shown here is derived from an EMBL/GenBank/DDBJ whole genome shotgun (WGS) entry which is preliminary data.</text>
</comment>
<proteinExistence type="predicted"/>
<gene>
    <name evidence="1" type="ORF">Pint_35052</name>
</gene>
<sequence length="119" mass="11697">MANPLALRLAGLVLLCMVVGAPIAQAAITCGQVSTSLGPCINYVKTGGALPPACCAGIKALRAAAKTTAETQAACKCIKSAVSAISGINYGIAAGLPGKCGVSIPYKISPSTDCSTVKS</sequence>
<dbReference type="EMBL" id="CM047744">
    <property type="protein sequence ID" value="KAJ0027747.1"/>
    <property type="molecule type" value="Genomic_DNA"/>
</dbReference>
<evidence type="ECO:0000313" key="1">
    <source>
        <dbReference type="EMBL" id="KAJ0027747.1"/>
    </source>
</evidence>